<evidence type="ECO:0000256" key="2">
    <source>
        <dbReference type="ARBA" id="ARBA00006171"/>
    </source>
</evidence>
<dbReference type="InterPro" id="IPR036412">
    <property type="entry name" value="HAD-like_sf"/>
</dbReference>
<dbReference type="Gene3D" id="3.40.50.1000">
    <property type="entry name" value="HAD superfamily/HAD-like"/>
    <property type="match status" value="1"/>
</dbReference>
<keyword evidence="4" id="KW-0460">Magnesium</keyword>
<dbReference type="InterPro" id="IPR006439">
    <property type="entry name" value="HAD-SF_hydro_IA"/>
</dbReference>
<dbReference type="Pfam" id="PF00702">
    <property type="entry name" value="Hydrolase"/>
    <property type="match status" value="1"/>
</dbReference>
<dbReference type="GO" id="GO:0003824">
    <property type="term" value="F:catalytic activity"/>
    <property type="evidence" value="ECO:0007669"/>
    <property type="project" value="UniProtKB-ARBA"/>
</dbReference>
<accession>A0A1T5JKL9</accession>
<comment type="similarity">
    <text evidence="2">Belongs to the HAD-like hydrolase superfamily. CbbY/CbbZ/Gph/YieH family.</text>
</comment>
<dbReference type="PANTHER" id="PTHR46193">
    <property type="entry name" value="6-PHOSPHOGLUCONATE PHOSPHATASE"/>
    <property type="match status" value="1"/>
</dbReference>
<dbReference type="RefSeq" id="WP_234991012.1">
    <property type="nucleotide sequence ID" value="NZ_FUZP01000001.1"/>
</dbReference>
<dbReference type="InterPro" id="IPR023198">
    <property type="entry name" value="PGP-like_dom2"/>
</dbReference>
<dbReference type="Gene3D" id="1.10.150.240">
    <property type="entry name" value="Putative phosphatase, domain 2"/>
    <property type="match status" value="1"/>
</dbReference>
<dbReference type="STRING" id="123320.SAMN06309945_1642"/>
<sequence length="230" mass="24182">MTTSLPAAVLWDMDGTLVDTEPYWMSAEKVLVSSYGGTWTDADGLTLVGKGLWDSAQILQDRGVDLSADEIVSTLTSKVIEQLESDGVPFQPGARELLAELKEAGVPTALVTMSIRPMAEKVASLIPFDAFDLVVSGEEVENAKPHPEPYLKAARLLGVDILDCVAIEDSEPGIASAVASGAATIGVPHAVPVAPRPDFTSRDTLAGATLAELSGILEAHRAARTTTTSR</sequence>
<dbReference type="NCBIfam" id="TIGR01509">
    <property type="entry name" value="HAD-SF-IA-v3"/>
    <property type="match status" value="1"/>
</dbReference>
<evidence type="ECO:0000313" key="6">
    <source>
        <dbReference type="EMBL" id="SKC51965.1"/>
    </source>
</evidence>
<dbReference type="EMBL" id="FUZP01000001">
    <property type="protein sequence ID" value="SKC51965.1"/>
    <property type="molecule type" value="Genomic_DNA"/>
</dbReference>
<dbReference type="InterPro" id="IPR023214">
    <property type="entry name" value="HAD_sf"/>
</dbReference>
<dbReference type="SUPFAM" id="SSF56784">
    <property type="entry name" value="HAD-like"/>
    <property type="match status" value="1"/>
</dbReference>
<dbReference type="PRINTS" id="PR00413">
    <property type="entry name" value="HADHALOGNASE"/>
</dbReference>
<dbReference type="SFLD" id="SFLDS00003">
    <property type="entry name" value="Haloacid_Dehalogenase"/>
    <property type="match status" value="1"/>
</dbReference>
<keyword evidence="5" id="KW-0119">Carbohydrate metabolism</keyword>
<dbReference type="AlphaFoldDB" id="A0A1T5JKL9"/>
<comment type="cofactor">
    <cofactor evidence="1">
        <name>Mg(2+)</name>
        <dbReference type="ChEBI" id="CHEBI:18420"/>
    </cofactor>
</comment>
<dbReference type="InterPro" id="IPR051600">
    <property type="entry name" value="Beta-PGM-like"/>
</dbReference>
<dbReference type="Proteomes" id="UP000190857">
    <property type="component" value="Unassembled WGS sequence"/>
</dbReference>
<reference evidence="6 7" key="1">
    <citation type="submission" date="2017-02" db="EMBL/GenBank/DDBJ databases">
        <authorList>
            <person name="Peterson S.W."/>
        </authorList>
    </citation>
    <scope>NUCLEOTIDE SEQUENCE [LARGE SCALE GENOMIC DNA]</scope>
    <source>
        <strain evidence="6 7">VKM Ac-2059</strain>
    </source>
</reference>
<evidence type="ECO:0000256" key="3">
    <source>
        <dbReference type="ARBA" id="ARBA00022723"/>
    </source>
</evidence>
<protein>
    <submittedName>
        <fullName evidence="6">Haloacid dehalogenase superfamily, subfamily IA, variant 3 with third motif having DD or ED</fullName>
    </submittedName>
</protein>
<evidence type="ECO:0000256" key="1">
    <source>
        <dbReference type="ARBA" id="ARBA00001946"/>
    </source>
</evidence>
<keyword evidence="3" id="KW-0479">Metal-binding</keyword>
<evidence type="ECO:0000256" key="5">
    <source>
        <dbReference type="ARBA" id="ARBA00023277"/>
    </source>
</evidence>
<evidence type="ECO:0000313" key="7">
    <source>
        <dbReference type="Proteomes" id="UP000190857"/>
    </source>
</evidence>
<dbReference type="PANTHER" id="PTHR46193:SF18">
    <property type="entry name" value="HEXITOL PHOSPHATASE B"/>
    <property type="match status" value="1"/>
</dbReference>
<evidence type="ECO:0000256" key="4">
    <source>
        <dbReference type="ARBA" id="ARBA00022842"/>
    </source>
</evidence>
<keyword evidence="7" id="KW-1185">Reference proteome</keyword>
<dbReference type="GO" id="GO:0046872">
    <property type="term" value="F:metal ion binding"/>
    <property type="evidence" value="ECO:0007669"/>
    <property type="project" value="UniProtKB-KW"/>
</dbReference>
<organism evidence="6 7">
    <name type="scientific">Okibacterium fritillariae</name>
    <dbReference type="NCBI Taxonomy" id="123320"/>
    <lineage>
        <taxon>Bacteria</taxon>
        <taxon>Bacillati</taxon>
        <taxon>Actinomycetota</taxon>
        <taxon>Actinomycetes</taxon>
        <taxon>Micrococcales</taxon>
        <taxon>Microbacteriaceae</taxon>
        <taxon>Okibacterium</taxon>
    </lineage>
</organism>
<gene>
    <name evidence="6" type="ORF">SAMN06309945_1642</name>
</gene>
<proteinExistence type="inferred from homology"/>
<name>A0A1T5JKL9_9MICO</name>
<dbReference type="SFLD" id="SFLDG01129">
    <property type="entry name" value="C1.5:_HAD__Beta-PGM__Phosphata"/>
    <property type="match status" value="1"/>
</dbReference>
<dbReference type="CDD" id="cd07505">
    <property type="entry name" value="HAD_BPGM-like"/>
    <property type="match status" value="1"/>
</dbReference>